<evidence type="ECO:0000259" key="1">
    <source>
        <dbReference type="PROSITE" id="PS50234"/>
    </source>
</evidence>
<feature type="domain" description="VWFA" evidence="1">
    <location>
        <begin position="598"/>
        <end position="784"/>
    </location>
</feature>
<dbReference type="PROSITE" id="PS50234">
    <property type="entry name" value="VWFA"/>
    <property type="match status" value="1"/>
</dbReference>
<dbReference type="PANTHER" id="PTHR41248:SF1">
    <property type="entry name" value="NORD PROTEIN"/>
    <property type="match status" value="1"/>
</dbReference>
<dbReference type="AlphaFoldDB" id="M1GMQ9"/>
<dbReference type="PANTHER" id="PTHR41248">
    <property type="entry name" value="NORD PROTEIN"/>
    <property type="match status" value="1"/>
</dbReference>
<dbReference type="Pfam" id="PF00092">
    <property type="entry name" value="VWA"/>
    <property type="match status" value="1"/>
</dbReference>
<dbReference type="InterPro" id="IPR051928">
    <property type="entry name" value="NorD/CobT"/>
</dbReference>
<dbReference type="EMBL" id="JQ815896">
    <property type="protein sequence ID" value="AGE14135.1"/>
    <property type="molecule type" value="Genomic_DNA"/>
</dbReference>
<dbReference type="SUPFAM" id="SSF53300">
    <property type="entry name" value="vWA-like"/>
    <property type="match status" value="1"/>
</dbReference>
<organism evidence="2">
    <name type="scientific">uncultured prokaryote</name>
    <dbReference type="NCBI Taxonomy" id="198431"/>
    <lineage>
        <taxon>unclassified sequences</taxon>
        <taxon>environmental samples</taxon>
    </lineage>
</organism>
<dbReference type="CDD" id="cd01454">
    <property type="entry name" value="vWA_norD_type"/>
    <property type="match status" value="1"/>
</dbReference>
<accession>M1GMQ9</accession>
<dbReference type="SMART" id="SM00327">
    <property type="entry name" value="VWA"/>
    <property type="match status" value="1"/>
</dbReference>
<reference evidence="2" key="1">
    <citation type="journal article" date="2013" name="Appl. Environ. Microbiol.">
        <title>RubisCO Gene Clusters Found in a Metagenome Microarray from Acid Mine Drainage.</title>
        <authorList>
            <person name="Guo X."/>
            <person name="Yin H."/>
            <person name="Cong J."/>
            <person name="Dai Z."/>
            <person name="Liang Y."/>
            <person name="Liu X."/>
        </authorList>
    </citation>
    <scope>NUCLEOTIDE SEQUENCE</scope>
</reference>
<name>M1GMQ9_9ZZZZ</name>
<dbReference type="InterPro" id="IPR002035">
    <property type="entry name" value="VWF_A"/>
</dbReference>
<proteinExistence type="predicted"/>
<protein>
    <submittedName>
        <fullName evidence="2">Rubisco activation protein CbbO</fullName>
    </submittedName>
</protein>
<dbReference type="Gene3D" id="3.40.50.410">
    <property type="entry name" value="von Willebrand factor, type A domain"/>
    <property type="match status" value="1"/>
</dbReference>
<dbReference type="InterPro" id="IPR036465">
    <property type="entry name" value="vWFA_dom_sf"/>
</dbReference>
<sequence length="790" mass="87710">MAIHLSDYQDILDDLGAQAGEVLEANWQDAVRVFSPRGLQAYLQGAAGLQALGRGTDLVVSFIESAPQVSKEIGEQAVAELLSSAIKMYSKTSAGVLVLLFSTAPTAAARLGELELFKGYLSLLDNLLTQVPRALRPMLEKLDVLLTHLTLGGLRRWAMWGASAYRSDFAAQAAYFALESDEARAVLKKEQRGVLFVDVQRRLLMYLRALWGRDFFLRPTSGDFETRAGYRPYIEQYVIHLPDAFDDVGPAADEDTSVASTAPAPAPVIAGLEVYRAAAAHAAAHQVHSRPDPRAESYTPLQRAFVGVIEDARVEALAVRAFPGLKTLWSALLPVDPDAPERVGPLLDRIARALLDEAWQDGHPLVALARSRFQALSDLHDIDAAVAIGMELADDAARREIPFNARIDEPSASYRDDNRHLWEMPEGDFEVVGAAGRPAQVRKYVSVMEMLNGLDVEFAGDDAQEIWVLASELYDDDGTTFNAREGKPPVSSPFHYPEWDYQTQLERPDWVTLLEKHPKVGDPARIDAVIEKHKPLVRRLKRLIEAVQPQGVVRQRKVEDGDEIDLNAAIQGLVDIRMGRAPDPRIGIRTRLQIRDLSVLLLIDLSESTNDALRGDDRDLTVLDMAREAAALLADALDKIGDPFAIHGFDSNGRHDVEYYRFKDFDGVYDDRVKGRLAAMTGKLSTRMGTALRHAGAHLARRPSQRKLILLLTDGEPADNDVRDPQYLRQDTRKAVEELARRGINTFCLTLDPNADQYVSRIFGAKNYLILDQVARLPEKLPALYLSMTR</sequence>
<evidence type="ECO:0000313" key="2">
    <source>
        <dbReference type="EMBL" id="AGE14135.1"/>
    </source>
</evidence>